<sequence>MSWTISGTYVAGCSCAVLCSCPYDGQPRDARGGTECRGTAVFHVADGNLDDLDLSGVDFAFYNLFPSNLSSGDWKVGLVVDSAAGDEQAEALERILSGREGGPFGQLSQFYGEYLGMERAGVSLTEGEKPGFTVEGRTELSYEPLTGPDGSATKIKNAMFGFAPEFEVGRTTGRSDAFGLSYEASYGERAEYVFSSEEAAEAAHGRV</sequence>
<protein>
    <recommendedName>
        <fullName evidence="3">DUF1326 domain-containing protein</fullName>
    </recommendedName>
</protein>
<evidence type="ECO:0000313" key="2">
    <source>
        <dbReference type="Proteomes" id="UP001501009"/>
    </source>
</evidence>
<organism evidence="1 2">
    <name type="scientific">Streptomyces coacervatus</name>
    <dbReference type="NCBI Taxonomy" id="647381"/>
    <lineage>
        <taxon>Bacteria</taxon>
        <taxon>Bacillati</taxon>
        <taxon>Actinomycetota</taxon>
        <taxon>Actinomycetes</taxon>
        <taxon>Kitasatosporales</taxon>
        <taxon>Streptomycetaceae</taxon>
        <taxon>Streptomyces</taxon>
    </lineage>
</organism>
<reference evidence="2" key="1">
    <citation type="journal article" date="2019" name="Int. J. Syst. Evol. Microbiol.">
        <title>The Global Catalogue of Microorganisms (GCM) 10K type strain sequencing project: providing services to taxonomists for standard genome sequencing and annotation.</title>
        <authorList>
            <consortium name="The Broad Institute Genomics Platform"/>
            <consortium name="The Broad Institute Genome Sequencing Center for Infectious Disease"/>
            <person name="Wu L."/>
            <person name="Ma J."/>
        </authorList>
    </citation>
    <scope>NUCLEOTIDE SEQUENCE [LARGE SCALE GENOMIC DNA]</scope>
    <source>
        <strain evidence="2">JCM 17138</strain>
    </source>
</reference>
<dbReference type="EMBL" id="BAABDE010000020">
    <property type="protein sequence ID" value="GAA3809691.1"/>
    <property type="molecule type" value="Genomic_DNA"/>
</dbReference>
<keyword evidence="2" id="KW-1185">Reference proteome</keyword>
<evidence type="ECO:0008006" key="3">
    <source>
        <dbReference type="Google" id="ProtNLM"/>
    </source>
</evidence>
<dbReference type="Proteomes" id="UP001501009">
    <property type="component" value="Unassembled WGS sequence"/>
</dbReference>
<name>A0ABP7I4U2_9ACTN</name>
<comment type="caution">
    <text evidence="1">The sequence shown here is derived from an EMBL/GenBank/DDBJ whole genome shotgun (WGS) entry which is preliminary data.</text>
</comment>
<accession>A0ABP7I4U2</accession>
<gene>
    <name evidence="1" type="ORF">GCM10022403_049550</name>
</gene>
<evidence type="ECO:0000313" key="1">
    <source>
        <dbReference type="EMBL" id="GAA3809691.1"/>
    </source>
</evidence>
<dbReference type="RefSeq" id="WP_275772275.1">
    <property type="nucleotide sequence ID" value="NZ_BAABDE010000020.1"/>
</dbReference>
<proteinExistence type="predicted"/>
<dbReference type="Pfam" id="PF07040">
    <property type="entry name" value="DUF1326"/>
    <property type="match status" value="1"/>
</dbReference>
<dbReference type="InterPro" id="IPR009758">
    <property type="entry name" value="DUF1326"/>
</dbReference>